<dbReference type="Pfam" id="PF01915">
    <property type="entry name" value="Glyco_hydro_3_C"/>
    <property type="match status" value="1"/>
</dbReference>
<keyword evidence="3 5" id="KW-0378">Hydrolase</keyword>
<keyword evidence="2" id="KW-0732">Signal</keyword>
<dbReference type="InterPro" id="IPR019800">
    <property type="entry name" value="Glyco_hydro_3_AS"/>
</dbReference>
<dbReference type="InterPro" id="IPR013783">
    <property type="entry name" value="Ig-like_fold"/>
</dbReference>
<dbReference type="GO" id="GO:0045493">
    <property type="term" value="P:xylan catabolic process"/>
    <property type="evidence" value="ECO:0007669"/>
    <property type="project" value="InterPro"/>
</dbReference>
<gene>
    <name evidence="9" type="ORF">MS3_08251</name>
</gene>
<accession>A0A095AYL0</accession>
<feature type="transmembrane region" description="Helical" evidence="7">
    <location>
        <begin position="1290"/>
        <end position="1312"/>
    </location>
</feature>
<dbReference type="InterPro" id="IPR002772">
    <property type="entry name" value="Glyco_hydro_3_C"/>
</dbReference>
<evidence type="ECO:0000256" key="3">
    <source>
        <dbReference type="ARBA" id="ARBA00022801"/>
    </source>
</evidence>
<feature type="transmembrane region" description="Helical" evidence="7">
    <location>
        <begin position="1551"/>
        <end position="1569"/>
    </location>
</feature>
<dbReference type="Pfam" id="PF14310">
    <property type="entry name" value="Fn3-like"/>
    <property type="match status" value="1"/>
</dbReference>
<dbReference type="InterPro" id="IPR001764">
    <property type="entry name" value="Glyco_hydro_3_N"/>
</dbReference>
<dbReference type="GO" id="GO:0009044">
    <property type="term" value="F:xylan 1,4-beta-xylosidase activity"/>
    <property type="evidence" value="ECO:0007669"/>
    <property type="project" value="InterPro"/>
</dbReference>
<dbReference type="SUPFAM" id="SSF103473">
    <property type="entry name" value="MFS general substrate transporter"/>
    <property type="match status" value="1"/>
</dbReference>
<evidence type="ECO:0000259" key="8">
    <source>
        <dbReference type="SMART" id="SM01217"/>
    </source>
</evidence>
<dbReference type="PANTHER" id="PTHR42721">
    <property type="entry name" value="SUGAR HYDROLASE-RELATED"/>
    <property type="match status" value="1"/>
</dbReference>
<dbReference type="STRING" id="6185.A0A095AYL0"/>
<dbReference type="SMART" id="SM01217">
    <property type="entry name" value="Fn3_like"/>
    <property type="match status" value="1"/>
</dbReference>
<keyword evidence="7" id="KW-1133">Transmembrane helix</keyword>
<dbReference type="GO" id="GO:0031222">
    <property type="term" value="P:arabinan catabolic process"/>
    <property type="evidence" value="ECO:0007669"/>
    <property type="project" value="TreeGrafter"/>
</dbReference>
<evidence type="ECO:0000256" key="4">
    <source>
        <dbReference type="ARBA" id="ARBA00023295"/>
    </source>
</evidence>
<reference evidence="9" key="1">
    <citation type="journal article" date="2012" name="Nat. Genet.">
        <title>Whole-genome sequence of Schistosoma haematobium.</title>
        <authorList>
            <person name="Young N.D."/>
            <person name="Jex A.R."/>
            <person name="Li B."/>
            <person name="Liu S."/>
            <person name="Yang L."/>
            <person name="Xiong Z."/>
            <person name="Li Y."/>
            <person name="Cantacessi C."/>
            <person name="Hall R.S."/>
            <person name="Xu X."/>
            <person name="Chen F."/>
            <person name="Wu X."/>
            <person name="Zerlotini A."/>
            <person name="Oliveira G."/>
            <person name="Hofmann A."/>
            <person name="Zhang G."/>
            <person name="Fang X."/>
            <person name="Kang Y."/>
            <person name="Campbell B.E."/>
            <person name="Loukas A."/>
            <person name="Ranganathan S."/>
            <person name="Rollinson D."/>
            <person name="Rinaldi G."/>
            <person name="Brindley P.J."/>
            <person name="Yang H."/>
            <person name="Wang J."/>
            <person name="Wang J."/>
            <person name="Gasser R.B."/>
        </authorList>
    </citation>
    <scope>NUCLEOTIDE SEQUENCE [LARGE SCALE GENOMIC DNA]</scope>
</reference>
<proteinExistence type="inferred from homology"/>
<dbReference type="InterPro" id="IPR011701">
    <property type="entry name" value="MFS"/>
</dbReference>
<evidence type="ECO:0000256" key="2">
    <source>
        <dbReference type="ARBA" id="ARBA00022729"/>
    </source>
</evidence>
<protein>
    <submittedName>
        <fullName evidence="9">Putative beta-D-xylosidase 7</fullName>
    </submittedName>
</protein>
<feature type="transmembrane region" description="Helical" evidence="7">
    <location>
        <begin position="1526"/>
        <end position="1545"/>
    </location>
</feature>
<feature type="transmembrane region" description="Helical" evidence="7">
    <location>
        <begin position="1422"/>
        <end position="1445"/>
    </location>
</feature>
<evidence type="ECO:0000313" key="9">
    <source>
        <dbReference type="EMBL" id="KGB39796.1"/>
    </source>
</evidence>
<comment type="similarity">
    <text evidence="1 5">Belongs to the glycosyl hydrolase 3 family.</text>
</comment>
<dbReference type="InterPro" id="IPR036881">
    <property type="entry name" value="Glyco_hydro_3_C_sf"/>
</dbReference>
<dbReference type="InterPro" id="IPR044993">
    <property type="entry name" value="BXL"/>
</dbReference>
<dbReference type="Pfam" id="PF07690">
    <property type="entry name" value="MFS_1"/>
    <property type="match status" value="1"/>
</dbReference>
<dbReference type="PROSITE" id="PS00775">
    <property type="entry name" value="GLYCOSYL_HYDROL_F3"/>
    <property type="match status" value="1"/>
</dbReference>
<dbReference type="GO" id="GO:0031390">
    <property type="term" value="C:Ctf18 RFC-like complex"/>
    <property type="evidence" value="ECO:0007669"/>
    <property type="project" value="InterPro"/>
</dbReference>
<feature type="transmembrane region" description="Helical" evidence="7">
    <location>
        <begin position="1319"/>
        <end position="1339"/>
    </location>
</feature>
<dbReference type="InterPro" id="IPR026891">
    <property type="entry name" value="Fn3-like"/>
</dbReference>
<dbReference type="Gene3D" id="1.20.1250.20">
    <property type="entry name" value="MFS general substrate transporter like domains"/>
    <property type="match status" value="1"/>
</dbReference>
<evidence type="ECO:0000256" key="1">
    <source>
        <dbReference type="ARBA" id="ARBA00005336"/>
    </source>
</evidence>
<sequence>MSTPRTYESMKKLLDCAKLDISFTSNIFQSVKFDYPLLSEEYKLIEVPNWLADEVIHERGDQAITLKDEHKSNNTGRVFACISDKTFSVIEAKTSNTLLLASSWWLPSSDGPKENLVLVTPIQAVKNNYFELQQCSAPSLKQLRLLLSPSLYYGPVDDECDSENKSSSLNYFDRDTVETRLPCSKLELNEAFRRLHVCEINGYLRMLDHEYMTQVVRDLFALADENAWDWRKYGFPLHASIEGLANQHLPNITKQVMMLICSQLENRKAFDSKDVYVYPRNSKICQIVGEHLLSVISSFDLNDFLTLWKASVPNGLRPKLRRHLTCAGRAYCEITPLPTNGTSVKLEGNDIRSRFRCISLLRSEDLPDESVEARLNALFERCSMWSEPEIGSFLTELLPPQPPRKKSSSKHLVPEKGSQVDTFSDVSYADSDSDFSYEDYCTESTETVSALEDVPLPTPPACNKTDAQIFRNLSVSIKKRLDDLISSLTIEELVEQMANGGAGPTYGPAPAIPRLKIKPYQWRTNPNQGLCTSFVSHINQAASFDILDVWKIAFANGLEMRAKWNQFSKQNNYRDNTGINVFAPTVNLLRHPLWGRNKETYGEDPYLAAELARAYVHGISGWNVPHDGSIKVNLLTINPIRQHVVLVGANCKHYAAHSGPENDPVSRLSFEADVPEHDLWMTYFPAFRACMEAGAVGVMCAYSGVNGTPACVNHWLLDTVLRKQWKYPGFVISDEGALQFLISKHHVYSSLQEAALAAVKAGVNIENALPNNVNVYSELLNLTKSGNVTEDELRNLVRPLFLARILEGELNSPEMDPYAHLLPSTVVKSEKHKYLSLVTAAKTMVLLKNSEEFLPLKMKPDTNERPLKHVALLGPFSRNISELVGSYTKHIDPADTVPLDKTLEKISENVTASDICIDGGKCTMYDDLAIQEILSQPDIDLVIITIGTGRNVEDEAHDRHNLNLPGHQNEFLLSTLDMAAGRGIIRRKPVPVVLLVFSSGPIDIEPAVEDENVKSIFWCGYMNDILGEVIVRVLMGNPGKPFGPYAPLLRLDPELSEIGMWGMDIDEGYWWVPAARLPFTWYASIDELANITVYKMTNQTYRYLPRSCTKQQNACKIPILYPFGYGLSYNMLSPSLSGIEYLELELPLSPVKPNQPITVYATVANEGDIACEEVVQLYIQWLKCGQTDITNEDQWECTAPNIQLAGFKRIRLDVGEKKDLHFQISPDQLSVWSNQHKSMVPGQGTLRISVGGQQPDQPVTVGSNYLIGNMAPYILDYFQYHNKSIYDNSIMWLTSVALGMEALAMPIGGALYRKLGIRAVVIISSLIHSGGITLSYYTLKLGFIPLLITYGVMQGFGFGFGYSATIAASIAWFQNNRGLIVGLIVGGFGAGPIIFTSIQTIYINPNNIKTDDKTKRFVDADLLNRVPSVFLLIGGVLLVIQLTGLYLMRDKQKLFGKTHINDDRFLAIMGVVAAVFNSVGRAFWGAISDRISFKVPLCIIFLCWSLLLTSFPHLPLIFGPQIKVGFGIWLCGLYLLISGVLVYAPTATETLFGPINMAVNYGLVFNAFVSRLFC</sequence>
<dbReference type="Gene3D" id="2.60.40.10">
    <property type="entry name" value="Immunoglobulins"/>
    <property type="match status" value="1"/>
</dbReference>
<dbReference type="Gene3D" id="3.40.50.1700">
    <property type="entry name" value="Glycoside hydrolase family 3 C-terminal domain"/>
    <property type="match status" value="1"/>
</dbReference>
<evidence type="ECO:0000256" key="7">
    <source>
        <dbReference type="SAM" id="Phobius"/>
    </source>
</evidence>
<keyword evidence="7" id="KW-0812">Transmembrane</keyword>
<dbReference type="GO" id="GO:0007064">
    <property type="term" value="P:mitotic sister chromatid cohesion"/>
    <property type="evidence" value="ECO:0007669"/>
    <property type="project" value="InterPro"/>
</dbReference>
<dbReference type="GO" id="GO:0046556">
    <property type="term" value="F:alpha-L-arabinofuranosidase activity"/>
    <property type="evidence" value="ECO:0007669"/>
    <property type="project" value="TreeGrafter"/>
</dbReference>
<dbReference type="InterPro" id="IPR019128">
    <property type="entry name" value="Dcc1"/>
</dbReference>
<dbReference type="EMBL" id="KL251289">
    <property type="protein sequence ID" value="KGB39796.1"/>
    <property type="molecule type" value="Genomic_DNA"/>
</dbReference>
<dbReference type="PRINTS" id="PR00133">
    <property type="entry name" value="GLHYDRLASE3"/>
</dbReference>
<evidence type="ECO:0000256" key="5">
    <source>
        <dbReference type="RuleBase" id="RU361161"/>
    </source>
</evidence>
<name>A0A095AYL0_SCHHA</name>
<dbReference type="InterPro" id="IPR017853">
    <property type="entry name" value="GH"/>
</dbReference>
<evidence type="ECO:0000256" key="6">
    <source>
        <dbReference type="SAM" id="MobiDB-lite"/>
    </source>
</evidence>
<dbReference type="Pfam" id="PF00933">
    <property type="entry name" value="Glyco_hydro_3"/>
    <property type="match status" value="1"/>
</dbReference>
<dbReference type="Gene3D" id="3.20.20.300">
    <property type="entry name" value="Glycoside hydrolase, family 3, N-terminal domain"/>
    <property type="match status" value="1"/>
</dbReference>
<keyword evidence="7" id="KW-0472">Membrane</keyword>
<keyword evidence="4 5" id="KW-0326">Glycosidase</keyword>
<feature type="transmembrane region" description="Helical" evidence="7">
    <location>
        <begin position="1380"/>
        <end position="1402"/>
    </location>
</feature>
<dbReference type="GO" id="GO:0022857">
    <property type="term" value="F:transmembrane transporter activity"/>
    <property type="evidence" value="ECO:0007669"/>
    <property type="project" value="InterPro"/>
</dbReference>
<dbReference type="InterPro" id="IPR036962">
    <property type="entry name" value="Glyco_hydro_3_N_sf"/>
</dbReference>
<dbReference type="InterPro" id="IPR036259">
    <property type="entry name" value="MFS_trans_sf"/>
</dbReference>
<dbReference type="Pfam" id="PF09724">
    <property type="entry name" value="Dcc1"/>
    <property type="match status" value="1"/>
</dbReference>
<feature type="transmembrane region" description="Helical" evidence="7">
    <location>
        <begin position="1493"/>
        <end position="1514"/>
    </location>
</feature>
<feature type="region of interest" description="Disordered" evidence="6">
    <location>
        <begin position="397"/>
        <end position="418"/>
    </location>
</feature>
<dbReference type="SUPFAM" id="SSF52279">
    <property type="entry name" value="Beta-D-glucan exohydrolase, C-terminal domain"/>
    <property type="match status" value="2"/>
</dbReference>
<organism evidence="9">
    <name type="scientific">Schistosoma haematobium</name>
    <name type="common">Blood fluke</name>
    <dbReference type="NCBI Taxonomy" id="6185"/>
    <lineage>
        <taxon>Eukaryota</taxon>
        <taxon>Metazoa</taxon>
        <taxon>Spiralia</taxon>
        <taxon>Lophotrochozoa</taxon>
        <taxon>Platyhelminthes</taxon>
        <taxon>Trematoda</taxon>
        <taxon>Digenea</taxon>
        <taxon>Strigeidida</taxon>
        <taxon>Schistosomatoidea</taxon>
        <taxon>Schistosomatidae</taxon>
        <taxon>Schistosoma</taxon>
    </lineage>
</organism>
<feature type="transmembrane region" description="Helical" evidence="7">
    <location>
        <begin position="1351"/>
        <end position="1373"/>
    </location>
</feature>
<dbReference type="PANTHER" id="PTHR42721:SF42">
    <property type="entry name" value="FIBRONECTIN TYPE III-LIKE DOMAIN-CONTAINING PROTEIN"/>
    <property type="match status" value="1"/>
</dbReference>
<feature type="transmembrane region" description="Helical" evidence="7">
    <location>
        <begin position="1465"/>
        <end position="1487"/>
    </location>
</feature>
<dbReference type="SUPFAM" id="SSF51445">
    <property type="entry name" value="(Trans)glycosidases"/>
    <property type="match status" value="1"/>
</dbReference>
<feature type="domain" description="Fibronectin type III-like" evidence="8">
    <location>
        <begin position="1173"/>
        <end position="1254"/>
    </location>
</feature>